<comment type="caution">
    <text evidence="2">The sequence shown here is derived from an EMBL/GenBank/DDBJ whole genome shotgun (WGS) entry which is preliminary data.</text>
</comment>
<dbReference type="AlphaFoldDB" id="A0A0D2I3L0"/>
<dbReference type="Pfam" id="PF01551">
    <property type="entry name" value="Peptidase_M23"/>
    <property type="match status" value="1"/>
</dbReference>
<dbReference type="GO" id="GO:0004222">
    <property type="term" value="F:metalloendopeptidase activity"/>
    <property type="evidence" value="ECO:0007669"/>
    <property type="project" value="TreeGrafter"/>
</dbReference>
<dbReference type="CDD" id="cd12797">
    <property type="entry name" value="M23_peptidase"/>
    <property type="match status" value="1"/>
</dbReference>
<reference evidence="2 3" key="1">
    <citation type="journal article" date="2013" name="Proc. Natl. Acad. Sci. U.S.A.">
        <title>Candidate phylum TM6 genome recovered from a hospital sink biofilm provides genomic insights into this uncultivated phylum.</title>
        <authorList>
            <person name="McLean J.S."/>
            <person name="Lombardo M.J."/>
            <person name="Badger J.H."/>
            <person name="Edlund A."/>
            <person name="Novotny M."/>
            <person name="Yee-Greenbaum J."/>
            <person name="Vyahhi N."/>
            <person name="Hall A.P."/>
            <person name="Yang Y."/>
            <person name="Dupont C.L."/>
            <person name="Ziegler M.G."/>
            <person name="Chitsaz H."/>
            <person name="Allen A.E."/>
            <person name="Yooseph S."/>
            <person name="Tesler G."/>
            <person name="Pevzner P.A."/>
            <person name="Friedman R.M."/>
            <person name="Nealson K.H."/>
            <person name="Venter J.C."/>
            <person name="Lasken R.S."/>
        </authorList>
    </citation>
    <scope>NUCLEOTIDE SEQUENCE [LARGE SCALE GENOMIC DNA]</scope>
    <source>
        <strain evidence="2 3">TM6SC1</strain>
    </source>
</reference>
<protein>
    <recommendedName>
        <fullName evidence="1">M23ase beta-sheet core domain-containing protein</fullName>
    </recommendedName>
</protein>
<evidence type="ECO:0000313" key="3">
    <source>
        <dbReference type="Proteomes" id="UP000032214"/>
    </source>
</evidence>
<dbReference type="EMBL" id="ARQD01000001">
    <property type="protein sequence ID" value="KIX85715.1"/>
    <property type="molecule type" value="Genomic_DNA"/>
</dbReference>
<dbReference type="PANTHER" id="PTHR21666">
    <property type="entry name" value="PEPTIDASE-RELATED"/>
    <property type="match status" value="1"/>
</dbReference>
<dbReference type="InterPro" id="IPR016047">
    <property type="entry name" value="M23ase_b-sheet_dom"/>
</dbReference>
<accession>A0A0D2I3L0</accession>
<evidence type="ECO:0000259" key="1">
    <source>
        <dbReference type="Pfam" id="PF01551"/>
    </source>
</evidence>
<dbReference type="eggNOG" id="COG0739">
    <property type="taxonomic scope" value="Bacteria"/>
</dbReference>
<dbReference type="InterPro" id="IPR011055">
    <property type="entry name" value="Dup_hybrid_motif"/>
</dbReference>
<organism evidence="2 3">
    <name type="scientific">candidate division TM6 bacterium JCVI TM6SC1</name>
    <dbReference type="NCBI Taxonomy" id="1306947"/>
    <lineage>
        <taxon>Bacteria</taxon>
        <taxon>Candidatus Babelota</taxon>
        <taxon>Vermiphilus</taxon>
    </lineage>
</organism>
<name>A0A0D2I3L0_9BACT</name>
<dbReference type="Proteomes" id="UP000032214">
    <property type="component" value="Unassembled WGS sequence"/>
</dbReference>
<dbReference type="STRING" id="1306947.J120_01350"/>
<sequence>MKLIWPIERSQFWLSSLFGYRKKPDGRTGFHYGIDLAALKGTPVYAAGSGTVVQASYIKGYGNTVLITHNSTYQTRYAHLDQIVVKQGARVVQGQLIGKVGHTGSVRKTGKYADHLHLEVYRYGKQVNPIYFFIS</sequence>
<gene>
    <name evidence="2" type="ORF">J120_01350</name>
</gene>
<dbReference type="Gene3D" id="2.70.70.10">
    <property type="entry name" value="Glucose Permease (Domain IIA)"/>
    <property type="match status" value="1"/>
</dbReference>
<evidence type="ECO:0000313" key="2">
    <source>
        <dbReference type="EMBL" id="KIX85715.1"/>
    </source>
</evidence>
<keyword evidence="3" id="KW-1185">Reference proteome</keyword>
<proteinExistence type="predicted"/>
<dbReference type="PANTHER" id="PTHR21666:SF270">
    <property type="entry name" value="MUREIN HYDROLASE ACTIVATOR ENVC"/>
    <property type="match status" value="1"/>
</dbReference>
<dbReference type="InterPro" id="IPR050570">
    <property type="entry name" value="Cell_wall_metabolism_enzyme"/>
</dbReference>
<dbReference type="SUPFAM" id="SSF51261">
    <property type="entry name" value="Duplicated hybrid motif"/>
    <property type="match status" value="1"/>
</dbReference>
<feature type="domain" description="M23ase beta-sheet core" evidence="1">
    <location>
        <begin position="30"/>
        <end position="129"/>
    </location>
</feature>